<dbReference type="InterPro" id="IPR028245">
    <property type="entry name" value="PIL1/LSP1"/>
</dbReference>
<dbReference type="PANTHER" id="PTHR31962:SF1">
    <property type="entry name" value="SPHINGOLIPID LONG CHAIN BASE-RESPONSIVE PROTEIN PIL1"/>
    <property type="match status" value="1"/>
</dbReference>
<dbReference type="AlphaFoldDB" id="A0AAU9XFN1"/>
<reference evidence="2 3" key="1">
    <citation type="submission" date="2022-05" db="EMBL/GenBank/DDBJ databases">
        <authorList>
            <consortium name="Genoscope - CEA"/>
            <person name="William W."/>
        </authorList>
    </citation>
    <scope>NUCLEOTIDE SEQUENCE [LARGE SCALE GENOMIC DNA]</scope>
</reference>
<keyword evidence="3" id="KW-1185">Reference proteome</keyword>
<evidence type="ECO:0000313" key="2">
    <source>
        <dbReference type="EMBL" id="CAH3146171.1"/>
    </source>
</evidence>
<name>A0AAU9XFN1_9CNID</name>
<dbReference type="GO" id="GO:0070941">
    <property type="term" value="P:eisosome assembly"/>
    <property type="evidence" value="ECO:0007669"/>
    <property type="project" value="TreeGrafter"/>
</dbReference>
<accession>A0AAU9XFN1</accession>
<dbReference type="InterPro" id="IPR027267">
    <property type="entry name" value="AH/BAR_dom_sf"/>
</dbReference>
<dbReference type="PANTHER" id="PTHR31962">
    <property type="entry name" value="SPHINGOLIPID LONG CHAIN BASE-RESPONSIVE PROTEIN PIL1"/>
    <property type="match status" value="1"/>
</dbReference>
<dbReference type="GO" id="GO:0036286">
    <property type="term" value="C:eisosome filament"/>
    <property type="evidence" value="ECO:0007669"/>
    <property type="project" value="TreeGrafter"/>
</dbReference>
<evidence type="ECO:0008006" key="4">
    <source>
        <dbReference type="Google" id="ProtNLM"/>
    </source>
</evidence>
<evidence type="ECO:0000313" key="3">
    <source>
        <dbReference type="Proteomes" id="UP001159428"/>
    </source>
</evidence>
<feature type="compositionally biased region" description="Pro residues" evidence="1">
    <location>
        <begin position="312"/>
        <end position="323"/>
    </location>
</feature>
<dbReference type="Gene3D" id="1.20.1270.60">
    <property type="entry name" value="Arfaptin homology (AH) domain/BAR domain"/>
    <property type="match status" value="1"/>
</dbReference>
<dbReference type="Pfam" id="PF13805">
    <property type="entry name" value="Pil1"/>
    <property type="match status" value="1"/>
</dbReference>
<feature type="region of interest" description="Disordered" evidence="1">
    <location>
        <begin position="305"/>
        <end position="328"/>
    </location>
</feature>
<dbReference type="GO" id="GO:0008289">
    <property type="term" value="F:lipid binding"/>
    <property type="evidence" value="ECO:0007669"/>
    <property type="project" value="TreeGrafter"/>
</dbReference>
<organism evidence="2 3">
    <name type="scientific">Pocillopora meandrina</name>
    <dbReference type="NCBI Taxonomy" id="46732"/>
    <lineage>
        <taxon>Eukaryota</taxon>
        <taxon>Metazoa</taxon>
        <taxon>Cnidaria</taxon>
        <taxon>Anthozoa</taxon>
        <taxon>Hexacorallia</taxon>
        <taxon>Scleractinia</taxon>
        <taxon>Astrocoeniina</taxon>
        <taxon>Pocilloporidae</taxon>
        <taxon>Pocillopora</taxon>
    </lineage>
</organism>
<comment type="caution">
    <text evidence="2">The sequence shown here is derived from an EMBL/GenBank/DDBJ whole genome shotgun (WGS) entry which is preliminary data.</text>
</comment>
<dbReference type="EMBL" id="CALNXJ010000041">
    <property type="protein sequence ID" value="CAH3146171.1"/>
    <property type="molecule type" value="Genomic_DNA"/>
</dbReference>
<proteinExistence type="predicted"/>
<protein>
    <recommendedName>
        <fullName evidence="4">BAR domain-containing protein</fullName>
    </recommendedName>
</protein>
<sequence length="450" mass="51008">MARIFRRAANKVINSRDGHGSLGLLIFDEKVVYESFQKLIIAKADASLGMLKWAKNEENLALQDVFSKVFEVSTMWTTVMKDFTEEYHKYRKSFKEILQQEKVLNESRKREAVHVTKMNKIQKQLDQNRKKSDGARPRTISNEMVEIISQAEQEQAELEVKTTKHEIFKARKLRESLSMISDGLQQWASKTKSVAETYKKLADLITDTPTQLSESKVFHGAGQSRSIVNDLARQISIDPEISAQLATMSQSTRSYLYAVSGPVKQDSAKYHYAELNAAIDQKPSKMPHQHLRIKDSLVDQHARRPLSLNDLRPPPTSPPPPLPKNAKPVVFRTNSAKESIVRKTKMNSKQSTGKIWYARTTISSTSDSDSDGYTEPVTDASFFERRKNMLCKVLSDGAIDQVGVHTYASRETGYASTSTNFYHQLEKRPSGEDKVIEENEPASYVDLINN</sequence>
<evidence type="ECO:0000256" key="1">
    <source>
        <dbReference type="SAM" id="MobiDB-lite"/>
    </source>
</evidence>
<dbReference type="GO" id="GO:0006897">
    <property type="term" value="P:endocytosis"/>
    <property type="evidence" value="ECO:0007669"/>
    <property type="project" value="TreeGrafter"/>
</dbReference>
<gene>
    <name evidence="2" type="ORF">PMEA_00022862</name>
</gene>
<dbReference type="GO" id="GO:0005886">
    <property type="term" value="C:plasma membrane"/>
    <property type="evidence" value="ECO:0007669"/>
    <property type="project" value="TreeGrafter"/>
</dbReference>
<dbReference type="Proteomes" id="UP001159428">
    <property type="component" value="Unassembled WGS sequence"/>
</dbReference>